<reference evidence="2" key="2">
    <citation type="journal article" date="2015" name="Fish Shellfish Immunol.">
        <title>Early steps in the European eel (Anguilla anguilla)-Vibrio vulnificus interaction in the gills: Role of the RtxA13 toxin.</title>
        <authorList>
            <person name="Callol A."/>
            <person name="Pajuelo D."/>
            <person name="Ebbesson L."/>
            <person name="Teles M."/>
            <person name="MacKenzie S."/>
            <person name="Amaro C."/>
        </authorList>
    </citation>
    <scope>NUCLEOTIDE SEQUENCE</scope>
</reference>
<feature type="region of interest" description="Disordered" evidence="1">
    <location>
        <begin position="1"/>
        <end position="20"/>
    </location>
</feature>
<protein>
    <submittedName>
        <fullName evidence="2">Uncharacterized protein</fullName>
    </submittedName>
</protein>
<evidence type="ECO:0000313" key="2">
    <source>
        <dbReference type="EMBL" id="JAH85109.1"/>
    </source>
</evidence>
<proteinExistence type="predicted"/>
<dbReference type="AlphaFoldDB" id="A0A0E9W405"/>
<dbReference type="EMBL" id="GBXM01023468">
    <property type="protein sequence ID" value="JAH85109.1"/>
    <property type="molecule type" value="Transcribed_RNA"/>
</dbReference>
<accession>A0A0E9W405</accession>
<organism evidence="2">
    <name type="scientific">Anguilla anguilla</name>
    <name type="common">European freshwater eel</name>
    <name type="synonym">Muraena anguilla</name>
    <dbReference type="NCBI Taxonomy" id="7936"/>
    <lineage>
        <taxon>Eukaryota</taxon>
        <taxon>Metazoa</taxon>
        <taxon>Chordata</taxon>
        <taxon>Craniata</taxon>
        <taxon>Vertebrata</taxon>
        <taxon>Euteleostomi</taxon>
        <taxon>Actinopterygii</taxon>
        <taxon>Neopterygii</taxon>
        <taxon>Teleostei</taxon>
        <taxon>Anguilliformes</taxon>
        <taxon>Anguillidae</taxon>
        <taxon>Anguilla</taxon>
    </lineage>
</organism>
<reference evidence="2" key="1">
    <citation type="submission" date="2014-11" db="EMBL/GenBank/DDBJ databases">
        <authorList>
            <person name="Amaro Gonzalez C."/>
        </authorList>
    </citation>
    <scope>NUCLEOTIDE SEQUENCE</scope>
</reference>
<sequence>MNKMNVVLHINISKNTTQPS</sequence>
<evidence type="ECO:0000256" key="1">
    <source>
        <dbReference type="SAM" id="MobiDB-lite"/>
    </source>
</evidence>
<name>A0A0E9W405_ANGAN</name>